<sequence length="414" mass="45371">MIADMGVLDPLRHSTILPELCDALFDSLPRNDQREIGAAYLRGLLETPGRKSIRRMAKNSGGRVNDQSLHHFIGGSSWRWEPVRRALAGYLTHRVTPEALVVRPMRIVKAGLHSVGVERRFDHVSGRAVNAQHAVGVWFAASGLTCPLSWDLHLPPAWLEDRDKRGRASIPSGTAEVEPVERVVDMVAEMLRSWPLPNLPTVLDAHEMEVATLLDGMSGLGVPFLARIDGGVALEVVDPALTGHSRAIMTAQEIMRVGRRIRHQLAPVHRTAADRRVVVVRVSLPSRGRDRPLAVVGIDTEGQRDLGRLWLTDMVDVAPAELLRLRGLAQRVDQDLIDIAQPVGISDYAGRSFSGWHRHITLASAAHAVVAMKAAAAGASSRDGRLDCASEPMKSVLETERQRNVWQICGDVGN</sequence>
<dbReference type="InterPro" id="IPR039365">
    <property type="entry name" value="IS701-like"/>
</dbReference>
<comment type="caution">
    <text evidence="2">The sequence shown here is derived from an EMBL/GenBank/DDBJ whole genome shotgun (WGS) entry which is preliminary data.</text>
</comment>
<name>A0ABV8VL20_9NOCA</name>
<dbReference type="PANTHER" id="PTHR33627">
    <property type="entry name" value="TRANSPOSASE"/>
    <property type="match status" value="1"/>
</dbReference>
<evidence type="ECO:0000313" key="3">
    <source>
        <dbReference type="Proteomes" id="UP001595844"/>
    </source>
</evidence>
<gene>
    <name evidence="2" type="ORF">ACFO5K_18305</name>
</gene>
<protein>
    <submittedName>
        <fullName evidence="2">IS701 family transposase</fullName>
    </submittedName>
</protein>
<dbReference type="RefSeq" id="WP_378564099.1">
    <property type="nucleotide sequence ID" value="NZ_JBHSDL010000016.1"/>
</dbReference>
<accession>A0ABV8VL20</accession>
<keyword evidence="3" id="KW-1185">Reference proteome</keyword>
<dbReference type="Proteomes" id="UP001595844">
    <property type="component" value="Unassembled WGS sequence"/>
</dbReference>
<organism evidence="2 3">
    <name type="scientific">Nocardia halotolerans</name>
    <dbReference type="NCBI Taxonomy" id="1755878"/>
    <lineage>
        <taxon>Bacteria</taxon>
        <taxon>Bacillati</taxon>
        <taxon>Actinomycetota</taxon>
        <taxon>Actinomycetes</taxon>
        <taxon>Mycobacteriales</taxon>
        <taxon>Nocardiaceae</taxon>
        <taxon>Nocardia</taxon>
    </lineage>
</organism>
<reference evidence="3" key="1">
    <citation type="journal article" date="2019" name="Int. J. Syst. Evol. Microbiol.">
        <title>The Global Catalogue of Microorganisms (GCM) 10K type strain sequencing project: providing services to taxonomists for standard genome sequencing and annotation.</title>
        <authorList>
            <consortium name="The Broad Institute Genomics Platform"/>
            <consortium name="The Broad Institute Genome Sequencing Center for Infectious Disease"/>
            <person name="Wu L."/>
            <person name="Ma J."/>
        </authorList>
    </citation>
    <scope>NUCLEOTIDE SEQUENCE [LARGE SCALE GENOMIC DNA]</scope>
    <source>
        <strain evidence="3">IBRC-M 10490</strain>
    </source>
</reference>
<evidence type="ECO:0000259" key="1">
    <source>
        <dbReference type="Pfam" id="PF13546"/>
    </source>
</evidence>
<proteinExistence type="predicted"/>
<feature type="domain" description="Transposase IS701-like DDE" evidence="1">
    <location>
        <begin position="24"/>
        <end position="243"/>
    </location>
</feature>
<dbReference type="EMBL" id="JBHSDL010000016">
    <property type="protein sequence ID" value="MFC4376058.1"/>
    <property type="molecule type" value="Genomic_DNA"/>
</dbReference>
<dbReference type="PANTHER" id="PTHR33627:SF1">
    <property type="entry name" value="TRANSPOSASE"/>
    <property type="match status" value="1"/>
</dbReference>
<dbReference type="InterPro" id="IPR038721">
    <property type="entry name" value="IS701-like_DDE_dom"/>
</dbReference>
<evidence type="ECO:0000313" key="2">
    <source>
        <dbReference type="EMBL" id="MFC4376058.1"/>
    </source>
</evidence>
<dbReference type="Pfam" id="PF13546">
    <property type="entry name" value="DDE_5"/>
    <property type="match status" value="1"/>
</dbReference>